<dbReference type="InterPro" id="IPR009091">
    <property type="entry name" value="RCC1/BLIP-II"/>
</dbReference>
<dbReference type="EMBL" id="KN847317">
    <property type="protein sequence ID" value="KIW60366.1"/>
    <property type="molecule type" value="Genomic_DNA"/>
</dbReference>
<organism evidence="2 3">
    <name type="scientific">Exophiala xenobiotica</name>
    <dbReference type="NCBI Taxonomy" id="348802"/>
    <lineage>
        <taxon>Eukaryota</taxon>
        <taxon>Fungi</taxon>
        <taxon>Dikarya</taxon>
        <taxon>Ascomycota</taxon>
        <taxon>Pezizomycotina</taxon>
        <taxon>Eurotiomycetes</taxon>
        <taxon>Chaetothyriomycetidae</taxon>
        <taxon>Chaetothyriales</taxon>
        <taxon>Herpotrichiellaceae</taxon>
        <taxon>Exophiala</taxon>
    </lineage>
</organism>
<dbReference type="PANTHER" id="PTHR45982">
    <property type="entry name" value="REGULATOR OF CHROMOSOME CONDENSATION"/>
    <property type="match status" value="1"/>
</dbReference>
<dbReference type="HOGENOM" id="CLU_019361_0_0_1"/>
<dbReference type="InterPro" id="IPR000408">
    <property type="entry name" value="Reg_chr_condens"/>
</dbReference>
<sequence length="671" mass="75491">MPLIDLPEDVLTIVLSHLQPRDYLAFCQVSKAIYPEYRQASFYWRIQTSNTFRLPISPLLAADGPRWYWLYKRLKTQTQLYTWGQGLKGNLGPGRALPTPHRGLAPPRILPRVRPYPAQIFQRTSSSWPTATHVPDEVGVIADLQCGGWSTSILSSHGQLYTVGIIDSLNGIPVGQSTKEFTRLEYLTQSTSAVRQFSSGRRHILALTDDGEIISWDRINAKGLKIFPRGGRDFGGKPTRVAAGWEQSSAYVPEAGLIFWEPLRNNQTDEMEDSVHVKEKTVPGTARRTTDDGYVVAVKHIVLMDFLVWITSDSKIYACDMHVDNPEQEEPTSSPFEVPGFSATDRELKDIQGQFQRFGVFTASGEVLAGDVDYLRRCAEAIKDQPDLLESRNWSIMTDLLASRPRDVPALQHTGVIGLAYGDYHYHALHANGKITSYGTEPQRCGSLGLGDLQAGARFRGLYRRNPVSRADAYVCDTAYLRGRQVWFEPQRKDWLQWLEERLRLLDVKVDGRTALEILQDGSNEQAAFSEWIEQEGKHWDEGPAATPDRLLQKNSEEKRSAGDYSHLGAYFSIAIAAAGWHSGALVLVDEDQAHEVRSLWVVAKHHDDDDSKSRPMPGAFESLNVNEEEYVWTRDGFPRVCLPNGVELPGEGQVRPWRDGMPTMRDLGLE</sequence>
<dbReference type="STRING" id="348802.A0A0D2C626"/>
<dbReference type="PROSITE" id="PS50181">
    <property type="entry name" value="FBOX"/>
    <property type="match status" value="1"/>
</dbReference>
<dbReference type="InterPro" id="IPR051553">
    <property type="entry name" value="Ran_GTPase-activating"/>
</dbReference>
<dbReference type="AlphaFoldDB" id="A0A0D2C626"/>
<evidence type="ECO:0000259" key="1">
    <source>
        <dbReference type="PROSITE" id="PS50181"/>
    </source>
</evidence>
<dbReference type="InterPro" id="IPR001810">
    <property type="entry name" value="F-box_dom"/>
</dbReference>
<dbReference type="GeneID" id="25322498"/>
<dbReference type="CDD" id="cd09917">
    <property type="entry name" value="F-box_SF"/>
    <property type="match status" value="1"/>
</dbReference>
<dbReference type="RefSeq" id="XP_013320950.1">
    <property type="nucleotide sequence ID" value="XM_013465496.1"/>
</dbReference>
<name>A0A0D2C626_9EURO</name>
<dbReference type="SUPFAM" id="SSF50985">
    <property type="entry name" value="RCC1/BLIP-II"/>
    <property type="match status" value="1"/>
</dbReference>
<gene>
    <name evidence="2" type="ORF">PV05_00590</name>
</gene>
<dbReference type="InterPro" id="IPR036047">
    <property type="entry name" value="F-box-like_dom_sf"/>
</dbReference>
<dbReference type="GO" id="GO:0005737">
    <property type="term" value="C:cytoplasm"/>
    <property type="evidence" value="ECO:0007669"/>
    <property type="project" value="TreeGrafter"/>
</dbReference>
<dbReference type="SUPFAM" id="SSF81383">
    <property type="entry name" value="F-box domain"/>
    <property type="match status" value="1"/>
</dbReference>
<reference evidence="2 3" key="1">
    <citation type="submission" date="2015-01" db="EMBL/GenBank/DDBJ databases">
        <title>The Genome Sequence of Exophiala xenobiotica CBS118157.</title>
        <authorList>
            <consortium name="The Broad Institute Genomics Platform"/>
            <person name="Cuomo C."/>
            <person name="de Hoog S."/>
            <person name="Gorbushina A."/>
            <person name="Stielow B."/>
            <person name="Teixiera M."/>
            <person name="Abouelleil A."/>
            <person name="Chapman S.B."/>
            <person name="Priest M."/>
            <person name="Young S.K."/>
            <person name="Wortman J."/>
            <person name="Nusbaum C."/>
            <person name="Birren B."/>
        </authorList>
    </citation>
    <scope>NUCLEOTIDE SEQUENCE [LARGE SCALE GENOMIC DNA]</scope>
    <source>
        <strain evidence="2 3">CBS 118157</strain>
    </source>
</reference>
<proteinExistence type="predicted"/>
<keyword evidence="3" id="KW-1185">Reference proteome</keyword>
<accession>A0A0D2C626</accession>
<dbReference type="Pfam" id="PF00646">
    <property type="entry name" value="F-box"/>
    <property type="match status" value="1"/>
</dbReference>
<dbReference type="Proteomes" id="UP000054342">
    <property type="component" value="Unassembled WGS sequence"/>
</dbReference>
<dbReference type="PANTHER" id="PTHR45982:SF3">
    <property type="entry name" value="F-BOX PROTEIN POF9"/>
    <property type="match status" value="1"/>
</dbReference>
<evidence type="ECO:0000313" key="3">
    <source>
        <dbReference type="Proteomes" id="UP000054342"/>
    </source>
</evidence>
<protein>
    <recommendedName>
        <fullName evidence="1">F-box domain-containing protein</fullName>
    </recommendedName>
</protein>
<evidence type="ECO:0000313" key="2">
    <source>
        <dbReference type="EMBL" id="KIW60366.1"/>
    </source>
</evidence>
<dbReference type="PROSITE" id="PS00626">
    <property type="entry name" value="RCC1_2"/>
    <property type="match status" value="1"/>
</dbReference>
<feature type="domain" description="F-box" evidence="1">
    <location>
        <begin position="1"/>
        <end position="46"/>
    </location>
</feature>
<dbReference type="GO" id="GO:0005085">
    <property type="term" value="F:guanyl-nucleotide exchange factor activity"/>
    <property type="evidence" value="ECO:0007669"/>
    <property type="project" value="TreeGrafter"/>
</dbReference>
<dbReference type="Gene3D" id="2.130.10.30">
    <property type="entry name" value="Regulator of chromosome condensation 1/beta-lactamase-inhibitor protein II"/>
    <property type="match status" value="1"/>
</dbReference>
<dbReference type="OrthoDB" id="61110at2759"/>